<evidence type="ECO:0000256" key="6">
    <source>
        <dbReference type="ARBA" id="ARBA00023026"/>
    </source>
</evidence>
<evidence type="ECO:0000313" key="9">
    <source>
        <dbReference type="Proteomes" id="UP001262410"/>
    </source>
</evidence>
<evidence type="ECO:0000256" key="7">
    <source>
        <dbReference type="ARBA" id="ARBA00023136"/>
    </source>
</evidence>
<gene>
    <name evidence="8" type="ORF">E9232_006560</name>
</gene>
<accession>A0ABU1JZE3</accession>
<keyword evidence="7" id="KW-0472">Membrane</keyword>
<dbReference type="RefSeq" id="WP_309801421.1">
    <property type="nucleotide sequence ID" value="NZ_JAVDPW010000015.1"/>
</dbReference>
<evidence type="ECO:0000256" key="5">
    <source>
        <dbReference type="ARBA" id="ARBA00022737"/>
    </source>
</evidence>
<evidence type="ECO:0000256" key="2">
    <source>
        <dbReference type="ARBA" id="ARBA00004613"/>
    </source>
</evidence>
<proteinExistence type="predicted"/>
<dbReference type="EMBL" id="JAVDPW010000015">
    <property type="protein sequence ID" value="MDR6294006.1"/>
    <property type="molecule type" value="Genomic_DNA"/>
</dbReference>
<evidence type="ECO:0000256" key="1">
    <source>
        <dbReference type="ARBA" id="ARBA00004370"/>
    </source>
</evidence>
<evidence type="ECO:0000256" key="4">
    <source>
        <dbReference type="ARBA" id="ARBA00022656"/>
    </source>
</evidence>
<keyword evidence="9" id="KW-1185">Reference proteome</keyword>
<comment type="caution">
    <text evidence="8">The sequence shown here is derived from an EMBL/GenBank/DDBJ whole genome shotgun (WGS) entry which is preliminary data.</text>
</comment>
<dbReference type="PRINTS" id="PR01488">
    <property type="entry name" value="RTXTOXINA"/>
</dbReference>
<keyword evidence="4" id="KW-0800">Toxin</keyword>
<reference evidence="8 9" key="1">
    <citation type="submission" date="2023-07" db="EMBL/GenBank/DDBJ databases">
        <title>Sorghum-associated microbial communities from plants grown in Nebraska, USA.</title>
        <authorList>
            <person name="Schachtman D."/>
        </authorList>
    </citation>
    <scope>NUCLEOTIDE SEQUENCE [LARGE SCALE GENOMIC DNA]</scope>
    <source>
        <strain evidence="8 9">584</strain>
    </source>
</reference>
<dbReference type="Gene3D" id="2.150.10.10">
    <property type="entry name" value="Serralysin-like metalloprotease, C-terminal"/>
    <property type="match status" value="5"/>
</dbReference>
<dbReference type="InterPro" id="IPR003995">
    <property type="entry name" value="RTX_toxin_determinant-A"/>
</dbReference>
<dbReference type="PANTHER" id="PTHR38340">
    <property type="entry name" value="S-LAYER PROTEIN"/>
    <property type="match status" value="1"/>
</dbReference>
<evidence type="ECO:0000256" key="3">
    <source>
        <dbReference type="ARBA" id="ARBA00022525"/>
    </source>
</evidence>
<dbReference type="PANTHER" id="PTHR38340:SF1">
    <property type="entry name" value="S-LAYER PROTEIN"/>
    <property type="match status" value="1"/>
</dbReference>
<organism evidence="8 9">
    <name type="scientific">Inquilinus ginsengisoli</name>
    <dbReference type="NCBI Taxonomy" id="363840"/>
    <lineage>
        <taxon>Bacteria</taxon>
        <taxon>Pseudomonadati</taxon>
        <taxon>Pseudomonadota</taxon>
        <taxon>Alphaproteobacteria</taxon>
        <taxon>Rhodospirillales</taxon>
        <taxon>Rhodospirillaceae</taxon>
        <taxon>Inquilinus</taxon>
    </lineage>
</organism>
<dbReference type="PROSITE" id="PS00330">
    <property type="entry name" value="HEMOLYSIN_CALCIUM"/>
    <property type="match status" value="8"/>
</dbReference>
<keyword evidence="3" id="KW-0964">Secreted</keyword>
<dbReference type="Pfam" id="PF00353">
    <property type="entry name" value="HemolysinCabind"/>
    <property type="match status" value="5"/>
</dbReference>
<dbReference type="SUPFAM" id="SSF51120">
    <property type="entry name" value="beta-Roll"/>
    <property type="match status" value="4"/>
</dbReference>
<comment type="subcellular location">
    <subcellularLocation>
        <location evidence="1">Membrane</location>
    </subcellularLocation>
    <subcellularLocation>
        <location evidence="2">Secreted</location>
    </subcellularLocation>
</comment>
<dbReference type="InterPro" id="IPR050557">
    <property type="entry name" value="RTX_toxin/Mannuronan_C5-epim"/>
</dbReference>
<dbReference type="InterPro" id="IPR001343">
    <property type="entry name" value="Hemolysn_Ca-bd"/>
</dbReference>
<evidence type="ECO:0000313" key="8">
    <source>
        <dbReference type="EMBL" id="MDR6294006.1"/>
    </source>
</evidence>
<keyword evidence="5" id="KW-0677">Repeat</keyword>
<dbReference type="Proteomes" id="UP001262410">
    <property type="component" value="Unassembled WGS sequence"/>
</dbReference>
<keyword evidence="6" id="KW-0843">Virulence</keyword>
<protein>
    <submittedName>
        <fullName evidence="8">Ca2+-binding RTX toxin-like protein</fullName>
    </submittedName>
</protein>
<dbReference type="PRINTS" id="PR00313">
    <property type="entry name" value="CABNDNGRPT"/>
</dbReference>
<dbReference type="InterPro" id="IPR018511">
    <property type="entry name" value="Hemolysin-typ_Ca-bd_CS"/>
</dbReference>
<sequence>MTTIPGTEGDDRLFGDDTGNDNLYGLGGNDLLRGLGGDDWLEGGAGDDNLYGGLGADTFIGGDGIDILNYGDSASGVSVNLTTGLNHGGAEGDITLDSFEIVRGSLFDDSLVGDGNANALRGLAGDDTLRGLDGDDILDGGSGADYLDGGSGDDLLRGGQGGDSFLGGAGQDGVSYAISDAGVVIDLAAGTAHGGFAEGDRFFDRVEILDGSLFGDSLTGGDADDSLNGLDGDDDLQGGGGDDVLQGGAGADVFTGGIGTDTVDYAHSQAGIAVDLGTGANHGGDAEGDSFGDAIEIIRGSRFADSLAGGAHGDTLFGAGGADLLDGGGGDDVLEGGAGADSFIGGDGIDIVSYASSVTGVTVDLTEPGRAFGDARGDQYLSGIEIIEGSRIAGCSMRGDGDANHFRGLGGLNSFSGEGGDDILEGAQNLDILSGGAGDDTLRGNGGNDYLYGYEGADIVVGGAGQDFMEGGAGADRYVFTAVTDAVPTEPNGNRDMISGFSAAEGDIIDLGAIDADGNAANGDTAFTIVTGGFTGAGAELLIVPVGGGGHVQIRLDVDGDQRADFLAHVFAFPALTAADFVL</sequence>
<name>A0ABU1JZE3_9PROT</name>
<dbReference type="InterPro" id="IPR011049">
    <property type="entry name" value="Serralysin-like_metalloprot_C"/>
</dbReference>